<protein>
    <submittedName>
        <fullName evidence="1">Uncharacterized protein</fullName>
    </submittedName>
</protein>
<accession>A0A6J5LMR0</accession>
<name>A0A6J5LMR0_9CAUD</name>
<dbReference type="EMBL" id="LR796295">
    <property type="protein sequence ID" value="CAB4134872.1"/>
    <property type="molecule type" value="Genomic_DNA"/>
</dbReference>
<evidence type="ECO:0000313" key="1">
    <source>
        <dbReference type="EMBL" id="CAB4134872.1"/>
    </source>
</evidence>
<gene>
    <name evidence="1" type="ORF">UFOVP281_16</name>
</gene>
<sequence length="73" mass="8612">MATRQGQFMVYSTGKPKEQFDIIDQEDYKLRVTKTWVAATSVWHIKIQSSSIFDYSFECFLTNEQLKKLKDVL</sequence>
<proteinExistence type="predicted"/>
<reference evidence="1" key="1">
    <citation type="submission" date="2020-04" db="EMBL/GenBank/DDBJ databases">
        <authorList>
            <person name="Chiriac C."/>
            <person name="Salcher M."/>
            <person name="Ghai R."/>
            <person name="Kavagutti S V."/>
        </authorList>
    </citation>
    <scope>NUCLEOTIDE SEQUENCE</scope>
</reference>
<organism evidence="1">
    <name type="scientific">uncultured Caudovirales phage</name>
    <dbReference type="NCBI Taxonomy" id="2100421"/>
    <lineage>
        <taxon>Viruses</taxon>
        <taxon>Duplodnaviria</taxon>
        <taxon>Heunggongvirae</taxon>
        <taxon>Uroviricota</taxon>
        <taxon>Caudoviricetes</taxon>
        <taxon>Peduoviridae</taxon>
        <taxon>Maltschvirus</taxon>
        <taxon>Maltschvirus maltsch</taxon>
    </lineage>
</organism>